<evidence type="ECO:0000256" key="12">
    <source>
        <dbReference type="ARBA" id="ARBA00023180"/>
    </source>
</evidence>
<feature type="binding site" evidence="15">
    <location>
        <position position="335"/>
    </location>
    <ligand>
        <name>Zn(2+)</name>
        <dbReference type="ChEBI" id="CHEBI:29105"/>
        <note>catalytic</note>
    </ligand>
</feature>
<evidence type="ECO:0000259" key="21">
    <source>
        <dbReference type="Pfam" id="PF17900"/>
    </source>
</evidence>
<evidence type="ECO:0000256" key="18">
    <source>
        <dbReference type="SAM" id="SignalP"/>
    </source>
</evidence>
<keyword evidence="17" id="KW-0031">Aminopeptidase</keyword>
<dbReference type="Pfam" id="PF11838">
    <property type="entry name" value="ERAP1_C"/>
    <property type="match status" value="1"/>
</dbReference>
<keyword evidence="4" id="KW-0336">GPI-anchor</keyword>
<dbReference type="FunFam" id="2.60.40.1910:FF:000008">
    <property type="entry name" value="Aminopeptidase"/>
    <property type="match status" value="1"/>
</dbReference>
<evidence type="ECO:0000313" key="22">
    <source>
        <dbReference type="EMBL" id="EDW97898.1"/>
    </source>
</evidence>
<evidence type="ECO:0000256" key="7">
    <source>
        <dbReference type="ARBA" id="ARBA00022729"/>
    </source>
</evidence>
<evidence type="ECO:0000313" key="23">
    <source>
        <dbReference type="Proteomes" id="UP000002282"/>
    </source>
</evidence>
<evidence type="ECO:0000256" key="17">
    <source>
        <dbReference type="RuleBase" id="RU364040"/>
    </source>
</evidence>
<dbReference type="GO" id="GO:0042277">
    <property type="term" value="F:peptide binding"/>
    <property type="evidence" value="ECO:0007669"/>
    <property type="project" value="TreeGrafter"/>
</dbReference>
<keyword evidence="13" id="KW-0449">Lipoprotein</keyword>
<keyword evidence="11" id="KW-0472">Membrane</keyword>
<evidence type="ECO:0000256" key="15">
    <source>
        <dbReference type="PIRSR" id="PIRSR634016-3"/>
    </source>
</evidence>
<feature type="domain" description="Peptidase M1 membrane alanine aminopeptidase" evidence="19">
    <location>
        <begin position="259"/>
        <end position="479"/>
    </location>
</feature>
<name>B4PKU9_DROYA</name>
<dbReference type="HOGENOM" id="CLU_003705_2_0_1"/>
<keyword evidence="23" id="KW-1185">Reference proteome</keyword>
<dbReference type="OMA" id="ETHYHKM"/>
<dbReference type="InterPro" id="IPR001930">
    <property type="entry name" value="Peptidase_M1"/>
</dbReference>
<keyword evidence="5 17" id="KW-0645">Protease</keyword>
<comment type="cofactor">
    <cofactor evidence="15 17">
        <name>Zn(2+)</name>
        <dbReference type="ChEBI" id="CHEBI:29105"/>
    </cofactor>
    <text evidence="15 17">Binds 1 zinc ion per subunit.</text>
</comment>
<dbReference type="FunFam" id="1.10.390.10:FF:000042">
    <property type="entry name" value="Aminopeptidase"/>
    <property type="match status" value="1"/>
</dbReference>
<dbReference type="GO" id="GO:0098552">
    <property type="term" value="C:side of membrane"/>
    <property type="evidence" value="ECO:0007669"/>
    <property type="project" value="UniProtKB-KW"/>
</dbReference>
<comment type="similarity">
    <text evidence="2 17">Belongs to the peptidase M1 family.</text>
</comment>
<dbReference type="FunFam" id="1.25.50.20:FF:000016">
    <property type="entry name" value="Aminopeptidase"/>
    <property type="match status" value="1"/>
</dbReference>
<keyword evidence="10 17" id="KW-0482">Metalloprotease</keyword>
<evidence type="ECO:0000256" key="2">
    <source>
        <dbReference type="ARBA" id="ARBA00010136"/>
    </source>
</evidence>
<feature type="domain" description="ERAP1-like C-terminal" evidence="20">
    <location>
        <begin position="568"/>
        <end position="880"/>
    </location>
</feature>
<keyword evidence="8 17" id="KW-0378">Hydrolase</keyword>
<evidence type="ECO:0000259" key="20">
    <source>
        <dbReference type="Pfam" id="PF11838"/>
    </source>
</evidence>
<dbReference type="Pfam" id="PF01433">
    <property type="entry name" value="Peptidase_M1"/>
    <property type="match status" value="1"/>
</dbReference>
<dbReference type="PANTHER" id="PTHR11533">
    <property type="entry name" value="PROTEASE M1 ZINC METALLOPROTEASE"/>
    <property type="match status" value="1"/>
</dbReference>
<feature type="chain" id="PRO_5002822049" description="Aminopeptidase" evidence="18">
    <location>
        <begin position="25"/>
        <end position="928"/>
    </location>
</feature>
<comment type="subcellular location">
    <subcellularLocation>
        <location evidence="1">Cell membrane</location>
        <topology evidence="1">Lipid-anchor</topology>
        <topology evidence="1">GPI-anchor</topology>
    </subcellularLocation>
</comment>
<dbReference type="SUPFAM" id="SSF55486">
    <property type="entry name" value="Metalloproteases ('zincins'), catalytic domain"/>
    <property type="match status" value="1"/>
</dbReference>
<organism evidence="22 23">
    <name type="scientific">Drosophila yakuba</name>
    <name type="common">Fruit fly</name>
    <dbReference type="NCBI Taxonomy" id="7245"/>
    <lineage>
        <taxon>Eukaryota</taxon>
        <taxon>Metazoa</taxon>
        <taxon>Ecdysozoa</taxon>
        <taxon>Arthropoda</taxon>
        <taxon>Hexapoda</taxon>
        <taxon>Insecta</taxon>
        <taxon>Pterygota</taxon>
        <taxon>Neoptera</taxon>
        <taxon>Endopterygota</taxon>
        <taxon>Diptera</taxon>
        <taxon>Brachycera</taxon>
        <taxon>Muscomorpha</taxon>
        <taxon>Ephydroidea</taxon>
        <taxon>Drosophilidae</taxon>
        <taxon>Drosophila</taxon>
        <taxon>Sophophora</taxon>
    </lineage>
</organism>
<dbReference type="PhylomeDB" id="B4PKU9"/>
<dbReference type="Gene3D" id="1.10.390.10">
    <property type="entry name" value="Neutral Protease Domain 2"/>
    <property type="match status" value="1"/>
</dbReference>
<dbReference type="KEGG" id="dya:Dyak_GE10239"/>
<dbReference type="eggNOG" id="KOG1046">
    <property type="taxonomic scope" value="Eukaryota"/>
</dbReference>
<evidence type="ECO:0000256" key="3">
    <source>
        <dbReference type="ARBA" id="ARBA00022475"/>
    </source>
</evidence>
<dbReference type="Pfam" id="PF17900">
    <property type="entry name" value="Peptidase_M1_N"/>
    <property type="match status" value="1"/>
</dbReference>
<keyword evidence="7 18" id="KW-0732">Signal</keyword>
<evidence type="ECO:0000256" key="10">
    <source>
        <dbReference type="ARBA" id="ARBA00023049"/>
    </source>
</evidence>
<feature type="signal peptide" evidence="18">
    <location>
        <begin position="1"/>
        <end position="24"/>
    </location>
</feature>
<dbReference type="EC" id="3.4.11.-" evidence="17"/>
<dbReference type="Proteomes" id="UP000002282">
    <property type="component" value="Chromosome 3R"/>
</dbReference>
<dbReference type="InterPro" id="IPR034016">
    <property type="entry name" value="M1_APN-typ"/>
</dbReference>
<feature type="binding site" evidence="15">
    <location>
        <position position="339"/>
    </location>
    <ligand>
        <name>Zn(2+)</name>
        <dbReference type="ChEBI" id="CHEBI:29105"/>
        <note>catalytic</note>
    </ligand>
</feature>
<dbReference type="Gene3D" id="2.60.40.1910">
    <property type="match status" value="1"/>
</dbReference>
<dbReference type="GO" id="GO:0006508">
    <property type="term" value="P:proteolysis"/>
    <property type="evidence" value="ECO:0007669"/>
    <property type="project" value="UniProtKB-KW"/>
</dbReference>
<feature type="site" description="Transition state stabilizer" evidence="16">
    <location>
        <position position="424"/>
    </location>
</feature>
<accession>B4PKU9</accession>
<feature type="domain" description="Aminopeptidase N-like N-terminal" evidence="21">
    <location>
        <begin position="34"/>
        <end position="228"/>
    </location>
</feature>
<dbReference type="GO" id="GO:0005737">
    <property type="term" value="C:cytoplasm"/>
    <property type="evidence" value="ECO:0007669"/>
    <property type="project" value="TreeGrafter"/>
</dbReference>
<evidence type="ECO:0000256" key="5">
    <source>
        <dbReference type="ARBA" id="ARBA00022670"/>
    </source>
</evidence>
<evidence type="ECO:0000256" key="9">
    <source>
        <dbReference type="ARBA" id="ARBA00022833"/>
    </source>
</evidence>
<dbReference type="SUPFAM" id="SSF63737">
    <property type="entry name" value="Leukotriene A4 hydrolase N-terminal domain"/>
    <property type="match status" value="1"/>
</dbReference>
<dbReference type="GO" id="GO:0070006">
    <property type="term" value="F:metalloaminopeptidase activity"/>
    <property type="evidence" value="ECO:0007669"/>
    <property type="project" value="TreeGrafter"/>
</dbReference>
<keyword evidence="3" id="KW-1003">Cell membrane</keyword>
<dbReference type="InterPro" id="IPR050344">
    <property type="entry name" value="Peptidase_M1_aminopeptidases"/>
</dbReference>
<dbReference type="InterPro" id="IPR024571">
    <property type="entry name" value="ERAP1-like_C_dom"/>
</dbReference>
<dbReference type="AlphaFoldDB" id="B4PKU9"/>
<dbReference type="MEROPS" id="M01.A05"/>
<dbReference type="GO" id="GO:0005615">
    <property type="term" value="C:extracellular space"/>
    <property type="evidence" value="ECO:0007669"/>
    <property type="project" value="TreeGrafter"/>
</dbReference>
<dbReference type="CDD" id="cd09601">
    <property type="entry name" value="M1_APN-Q_like"/>
    <property type="match status" value="1"/>
</dbReference>
<evidence type="ECO:0000256" key="8">
    <source>
        <dbReference type="ARBA" id="ARBA00022801"/>
    </source>
</evidence>
<evidence type="ECO:0000256" key="13">
    <source>
        <dbReference type="ARBA" id="ARBA00023288"/>
    </source>
</evidence>
<dbReference type="InterPro" id="IPR042097">
    <property type="entry name" value="Aminopeptidase_N-like_N_sf"/>
</dbReference>
<feature type="active site" description="Proton acceptor" evidence="14">
    <location>
        <position position="336"/>
    </location>
</feature>
<evidence type="ECO:0000256" key="6">
    <source>
        <dbReference type="ARBA" id="ARBA00022723"/>
    </source>
</evidence>
<keyword evidence="6 15" id="KW-0479">Metal-binding</keyword>
<reference evidence="22 23" key="1">
    <citation type="journal article" date="2007" name="Nature">
        <title>Evolution of genes and genomes on the Drosophila phylogeny.</title>
        <authorList>
            <consortium name="Drosophila 12 Genomes Consortium"/>
            <person name="Clark A.G."/>
            <person name="Eisen M.B."/>
            <person name="Smith D.R."/>
            <person name="Bergman C.M."/>
            <person name="Oliver B."/>
            <person name="Markow T.A."/>
            <person name="Kaufman T.C."/>
            <person name="Kellis M."/>
            <person name="Gelbart W."/>
            <person name="Iyer V.N."/>
            <person name="Pollard D.A."/>
            <person name="Sackton T.B."/>
            <person name="Larracuente A.M."/>
            <person name="Singh N.D."/>
            <person name="Abad J.P."/>
            <person name="Abt D.N."/>
            <person name="Adryan B."/>
            <person name="Aguade M."/>
            <person name="Akashi H."/>
            <person name="Anderson W.W."/>
            <person name="Aquadro C.F."/>
            <person name="Ardell D.H."/>
            <person name="Arguello R."/>
            <person name="Artieri C.G."/>
            <person name="Barbash D.A."/>
            <person name="Barker D."/>
            <person name="Barsanti P."/>
            <person name="Batterham P."/>
            <person name="Batzoglou S."/>
            <person name="Begun D."/>
            <person name="Bhutkar A."/>
            <person name="Blanco E."/>
            <person name="Bosak S.A."/>
            <person name="Bradley R.K."/>
            <person name="Brand A.D."/>
            <person name="Brent M.R."/>
            <person name="Brooks A.N."/>
            <person name="Brown R.H."/>
            <person name="Butlin R.K."/>
            <person name="Caggese C."/>
            <person name="Calvi B.R."/>
            <person name="Bernardo de Carvalho A."/>
            <person name="Caspi A."/>
            <person name="Castrezana S."/>
            <person name="Celniker S.E."/>
            <person name="Chang J.L."/>
            <person name="Chapple C."/>
            <person name="Chatterji S."/>
            <person name="Chinwalla A."/>
            <person name="Civetta A."/>
            <person name="Clifton S.W."/>
            <person name="Comeron J.M."/>
            <person name="Costello J.C."/>
            <person name="Coyne J.A."/>
            <person name="Daub J."/>
            <person name="David R.G."/>
            <person name="Delcher A.L."/>
            <person name="Delehaunty K."/>
            <person name="Do C.B."/>
            <person name="Ebling H."/>
            <person name="Edwards K."/>
            <person name="Eickbush T."/>
            <person name="Evans J.D."/>
            <person name="Filipski A."/>
            <person name="Findeiss S."/>
            <person name="Freyhult E."/>
            <person name="Fulton L."/>
            <person name="Fulton R."/>
            <person name="Garcia A.C."/>
            <person name="Gardiner A."/>
            <person name="Garfield D.A."/>
            <person name="Garvin B.E."/>
            <person name="Gibson G."/>
            <person name="Gilbert D."/>
            <person name="Gnerre S."/>
            <person name="Godfrey J."/>
            <person name="Good R."/>
            <person name="Gotea V."/>
            <person name="Gravely B."/>
            <person name="Greenberg A.J."/>
            <person name="Griffiths-Jones S."/>
            <person name="Gross S."/>
            <person name="Guigo R."/>
            <person name="Gustafson E.A."/>
            <person name="Haerty W."/>
            <person name="Hahn M.W."/>
            <person name="Halligan D.L."/>
            <person name="Halpern A.L."/>
            <person name="Halter G.M."/>
            <person name="Han M.V."/>
            <person name="Heger A."/>
            <person name="Hillier L."/>
            <person name="Hinrichs A.S."/>
            <person name="Holmes I."/>
            <person name="Hoskins R.A."/>
            <person name="Hubisz M.J."/>
            <person name="Hultmark D."/>
            <person name="Huntley M.A."/>
            <person name="Jaffe D.B."/>
            <person name="Jagadeeshan S."/>
            <person name="Jeck W.R."/>
            <person name="Johnson J."/>
            <person name="Jones C.D."/>
            <person name="Jordan W.C."/>
            <person name="Karpen G.H."/>
            <person name="Kataoka E."/>
            <person name="Keightley P.D."/>
            <person name="Kheradpour P."/>
            <person name="Kirkness E.F."/>
            <person name="Koerich L.B."/>
            <person name="Kristiansen K."/>
            <person name="Kudrna D."/>
            <person name="Kulathinal R.J."/>
            <person name="Kumar S."/>
            <person name="Kwok R."/>
            <person name="Lander E."/>
            <person name="Langley C.H."/>
            <person name="Lapoint R."/>
            <person name="Lazzaro B.P."/>
            <person name="Lee S.J."/>
            <person name="Levesque L."/>
            <person name="Li R."/>
            <person name="Lin C.F."/>
            <person name="Lin M.F."/>
            <person name="Lindblad-Toh K."/>
            <person name="Llopart A."/>
            <person name="Long M."/>
            <person name="Low L."/>
            <person name="Lozovsky E."/>
            <person name="Lu J."/>
            <person name="Luo M."/>
            <person name="Machado C.A."/>
            <person name="Makalowski W."/>
            <person name="Marzo M."/>
            <person name="Matsuda M."/>
            <person name="Matzkin L."/>
            <person name="McAllister B."/>
            <person name="McBride C.S."/>
            <person name="McKernan B."/>
            <person name="McKernan K."/>
            <person name="Mendez-Lago M."/>
            <person name="Minx P."/>
            <person name="Mollenhauer M.U."/>
            <person name="Montooth K."/>
            <person name="Mount S.M."/>
            <person name="Mu X."/>
            <person name="Myers E."/>
            <person name="Negre B."/>
            <person name="Newfeld S."/>
            <person name="Nielsen R."/>
            <person name="Noor M.A."/>
            <person name="O'Grady P."/>
            <person name="Pachter L."/>
            <person name="Papaceit M."/>
            <person name="Parisi M.J."/>
            <person name="Parisi M."/>
            <person name="Parts L."/>
            <person name="Pedersen J.S."/>
            <person name="Pesole G."/>
            <person name="Phillippy A.M."/>
            <person name="Ponting C.P."/>
            <person name="Pop M."/>
            <person name="Porcelli D."/>
            <person name="Powell J.R."/>
            <person name="Prohaska S."/>
            <person name="Pruitt K."/>
            <person name="Puig M."/>
            <person name="Quesneville H."/>
            <person name="Ram K.R."/>
            <person name="Rand D."/>
            <person name="Rasmussen M.D."/>
            <person name="Reed L.K."/>
            <person name="Reenan R."/>
            <person name="Reily A."/>
            <person name="Remington K.A."/>
            <person name="Rieger T.T."/>
            <person name="Ritchie M.G."/>
            <person name="Robin C."/>
            <person name="Rogers Y.H."/>
            <person name="Rohde C."/>
            <person name="Rozas J."/>
            <person name="Rubenfield M.J."/>
            <person name="Ruiz A."/>
            <person name="Russo S."/>
            <person name="Salzberg S.L."/>
            <person name="Sanchez-Gracia A."/>
            <person name="Saranga D.J."/>
            <person name="Sato H."/>
            <person name="Schaeffer S.W."/>
            <person name="Schatz M.C."/>
            <person name="Schlenke T."/>
            <person name="Schwartz R."/>
            <person name="Segarra C."/>
            <person name="Singh R.S."/>
            <person name="Sirot L."/>
            <person name="Sirota M."/>
            <person name="Sisneros N.B."/>
            <person name="Smith C.D."/>
            <person name="Smith T.F."/>
            <person name="Spieth J."/>
            <person name="Stage D.E."/>
            <person name="Stark A."/>
            <person name="Stephan W."/>
            <person name="Strausberg R.L."/>
            <person name="Strempel S."/>
            <person name="Sturgill D."/>
            <person name="Sutton G."/>
            <person name="Sutton G.G."/>
            <person name="Tao W."/>
            <person name="Teichmann S."/>
            <person name="Tobari Y.N."/>
            <person name="Tomimura Y."/>
            <person name="Tsolas J.M."/>
            <person name="Valente V.L."/>
            <person name="Venter E."/>
            <person name="Venter J.C."/>
            <person name="Vicario S."/>
            <person name="Vieira F.G."/>
            <person name="Vilella A.J."/>
            <person name="Villasante A."/>
            <person name="Walenz B."/>
            <person name="Wang J."/>
            <person name="Wasserman M."/>
            <person name="Watts T."/>
            <person name="Wilson D."/>
            <person name="Wilson R.K."/>
            <person name="Wing R.A."/>
            <person name="Wolfner M.F."/>
            <person name="Wong A."/>
            <person name="Wong G.K."/>
            <person name="Wu C.I."/>
            <person name="Wu G."/>
            <person name="Yamamoto D."/>
            <person name="Yang H.P."/>
            <person name="Yang S.P."/>
            <person name="Yorke J.A."/>
            <person name="Yoshida K."/>
            <person name="Zdobnov E."/>
            <person name="Zhang P."/>
            <person name="Zhang Y."/>
            <person name="Zimin A.V."/>
            <person name="Baldwin J."/>
            <person name="Abdouelleil A."/>
            <person name="Abdulkadir J."/>
            <person name="Abebe A."/>
            <person name="Abera B."/>
            <person name="Abreu J."/>
            <person name="Acer S.C."/>
            <person name="Aftuck L."/>
            <person name="Alexander A."/>
            <person name="An P."/>
            <person name="Anderson E."/>
            <person name="Anderson S."/>
            <person name="Arachi H."/>
            <person name="Azer M."/>
            <person name="Bachantsang P."/>
            <person name="Barry A."/>
            <person name="Bayul T."/>
            <person name="Berlin A."/>
            <person name="Bessette D."/>
            <person name="Bloom T."/>
            <person name="Blye J."/>
            <person name="Boguslavskiy L."/>
            <person name="Bonnet C."/>
            <person name="Boukhgalter B."/>
            <person name="Bourzgui I."/>
            <person name="Brown A."/>
            <person name="Cahill P."/>
            <person name="Channer S."/>
            <person name="Cheshatsang Y."/>
            <person name="Chuda L."/>
            <person name="Citroen M."/>
            <person name="Collymore A."/>
            <person name="Cooke P."/>
            <person name="Costello M."/>
            <person name="D'Aco K."/>
            <person name="Daza R."/>
            <person name="De Haan G."/>
            <person name="DeGray S."/>
            <person name="DeMaso C."/>
            <person name="Dhargay N."/>
            <person name="Dooley K."/>
            <person name="Dooley E."/>
            <person name="Doricent M."/>
            <person name="Dorje P."/>
            <person name="Dorjee K."/>
            <person name="Dupes A."/>
            <person name="Elong R."/>
            <person name="Falk J."/>
            <person name="Farina A."/>
            <person name="Faro S."/>
            <person name="Ferguson D."/>
            <person name="Fisher S."/>
            <person name="Foley C.D."/>
            <person name="Franke A."/>
            <person name="Friedrich D."/>
            <person name="Gadbois L."/>
            <person name="Gearin G."/>
            <person name="Gearin C.R."/>
            <person name="Giannoukos G."/>
            <person name="Goode T."/>
            <person name="Graham J."/>
            <person name="Grandbois E."/>
            <person name="Grewal S."/>
            <person name="Gyaltsen K."/>
            <person name="Hafez N."/>
            <person name="Hagos B."/>
            <person name="Hall J."/>
            <person name="Henson C."/>
            <person name="Hollinger A."/>
            <person name="Honan T."/>
            <person name="Huard M.D."/>
            <person name="Hughes L."/>
            <person name="Hurhula B."/>
            <person name="Husby M.E."/>
            <person name="Kamat A."/>
            <person name="Kanga B."/>
            <person name="Kashin S."/>
            <person name="Khazanovich D."/>
            <person name="Kisner P."/>
            <person name="Lance K."/>
            <person name="Lara M."/>
            <person name="Lee W."/>
            <person name="Lennon N."/>
            <person name="Letendre F."/>
            <person name="LeVine R."/>
            <person name="Lipovsky A."/>
            <person name="Liu X."/>
            <person name="Liu J."/>
            <person name="Liu S."/>
            <person name="Lokyitsang T."/>
            <person name="Lokyitsang Y."/>
            <person name="Lubonja R."/>
            <person name="Lui A."/>
            <person name="MacDonald P."/>
            <person name="Magnisalis V."/>
            <person name="Maru K."/>
            <person name="Matthews C."/>
            <person name="McCusker W."/>
            <person name="McDonough S."/>
            <person name="Mehta T."/>
            <person name="Meldrim J."/>
            <person name="Meneus L."/>
            <person name="Mihai O."/>
            <person name="Mihalev A."/>
            <person name="Mihova T."/>
            <person name="Mittelman R."/>
            <person name="Mlenga V."/>
            <person name="Montmayeur A."/>
            <person name="Mulrain L."/>
            <person name="Navidi A."/>
            <person name="Naylor J."/>
            <person name="Negash T."/>
            <person name="Nguyen T."/>
            <person name="Nguyen N."/>
            <person name="Nicol R."/>
            <person name="Norbu C."/>
            <person name="Norbu N."/>
            <person name="Novod N."/>
            <person name="O'Neill B."/>
            <person name="Osman S."/>
            <person name="Markiewicz E."/>
            <person name="Oyono O.L."/>
            <person name="Patti C."/>
            <person name="Phunkhang P."/>
            <person name="Pierre F."/>
            <person name="Priest M."/>
            <person name="Raghuraman S."/>
            <person name="Rege F."/>
            <person name="Reyes R."/>
            <person name="Rise C."/>
            <person name="Rogov P."/>
            <person name="Ross K."/>
            <person name="Ryan E."/>
            <person name="Settipalli S."/>
            <person name="Shea T."/>
            <person name="Sherpa N."/>
            <person name="Shi L."/>
            <person name="Shih D."/>
            <person name="Sparrow T."/>
            <person name="Spaulding J."/>
            <person name="Stalker J."/>
            <person name="Stange-Thomann N."/>
            <person name="Stavropoulos S."/>
            <person name="Stone C."/>
            <person name="Strader C."/>
            <person name="Tesfaye S."/>
            <person name="Thomson T."/>
            <person name="Thoulutsang Y."/>
            <person name="Thoulutsang D."/>
            <person name="Topham K."/>
            <person name="Topping I."/>
            <person name="Tsamla T."/>
            <person name="Vassiliev H."/>
            <person name="Vo A."/>
            <person name="Wangchuk T."/>
            <person name="Wangdi T."/>
            <person name="Weiand M."/>
            <person name="Wilkinson J."/>
            <person name="Wilson A."/>
            <person name="Yadav S."/>
            <person name="Young G."/>
            <person name="Yu Q."/>
            <person name="Zembek L."/>
            <person name="Zhong D."/>
            <person name="Zimmer A."/>
            <person name="Zwirko Z."/>
            <person name="Jaffe D.B."/>
            <person name="Alvarez P."/>
            <person name="Brockman W."/>
            <person name="Butler J."/>
            <person name="Chin C."/>
            <person name="Gnerre S."/>
            <person name="Grabherr M."/>
            <person name="Kleber M."/>
            <person name="Mauceli E."/>
            <person name="MacCallum I."/>
        </authorList>
    </citation>
    <scope>NUCLEOTIDE SEQUENCE [LARGE SCALE GENOMIC DNA]</scope>
    <source>
        <strain evidence="23">Tai18E2 / Tucson 14021-0261.01</strain>
    </source>
</reference>
<proteinExistence type="inferred from homology"/>
<dbReference type="EMBL" id="CM000160">
    <property type="protein sequence ID" value="EDW97898.1"/>
    <property type="molecule type" value="Genomic_DNA"/>
</dbReference>
<dbReference type="Gene3D" id="2.60.40.1730">
    <property type="entry name" value="tricorn interacting facor f3 domain"/>
    <property type="match status" value="1"/>
</dbReference>
<reference evidence="22 23" key="2">
    <citation type="journal article" date="2007" name="PLoS Biol.">
        <title>Principles of genome evolution in the Drosophila melanogaster species group.</title>
        <authorList>
            <person name="Ranz J.M."/>
            <person name="Maurin D."/>
            <person name="Chan Y.S."/>
            <person name="von Grotthuss M."/>
            <person name="Hillier L.W."/>
            <person name="Roote J."/>
            <person name="Ashburner M."/>
            <person name="Bergman C.M."/>
        </authorList>
    </citation>
    <scope>NUCLEOTIDE SEQUENCE [LARGE SCALE GENOMIC DNA]</scope>
    <source>
        <strain evidence="23">Tai18E2 / Tucson 14021-0261.01</strain>
    </source>
</reference>
<evidence type="ECO:0000256" key="11">
    <source>
        <dbReference type="ARBA" id="ARBA00023136"/>
    </source>
</evidence>
<protein>
    <recommendedName>
        <fullName evidence="17">Aminopeptidase</fullName>
        <ecNumber evidence="17">3.4.11.-</ecNumber>
    </recommendedName>
</protein>
<dbReference type="OrthoDB" id="10031169at2759"/>
<keyword evidence="9 15" id="KW-0862">Zinc</keyword>
<dbReference type="Gene3D" id="1.25.50.20">
    <property type="match status" value="1"/>
</dbReference>
<dbReference type="FunFam" id="2.60.40.1730:FF:000013">
    <property type="entry name" value="Aminopeptidase"/>
    <property type="match status" value="1"/>
</dbReference>
<feature type="binding site" evidence="15">
    <location>
        <position position="358"/>
    </location>
    <ligand>
        <name>Zn(2+)</name>
        <dbReference type="ChEBI" id="CHEBI:29105"/>
        <note>catalytic</note>
    </ligand>
</feature>
<dbReference type="InterPro" id="IPR045357">
    <property type="entry name" value="Aminopeptidase_N-like_N"/>
</dbReference>
<keyword evidence="12" id="KW-0325">Glycoprotein</keyword>
<evidence type="ECO:0000259" key="19">
    <source>
        <dbReference type="Pfam" id="PF01433"/>
    </source>
</evidence>
<dbReference type="GO" id="GO:0008270">
    <property type="term" value="F:zinc ion binding"/>
    <property type="evidence" value="ECO:0007669"/>
    <property type="project" value="UniProtKB-UniRule"/>
</dbReference>
<dbReference type="InterPro" id="IPR027268">
    <property type="entry name" value="Peptidase_M4/M1_CTD_sf"/>
</dbReference>
<evidence type="ECO:0000256" key="16">
    <source>
        <dbReference type="PIRSR" id="PIRSR634016-4"/>
    </source>
</evidence>
<dbReference type="InterPro" id="IPR014782">
    <property type="entry name" value="Peptidase_M1_dom"/>
</dbReference>
<evidence type="ECO:0000256" key="1">
    <source>
        <dbReference type="ARBA" id="ARBA00004609"/>
    </source>
</evidence>
<dbReference type="PANTHER" id="PTHR11533:SF301">
    <property type="entry name" value="AMINOPEPTIDASE"/>
    <property type="match status" value="1"/>
</dbReference>
<dbReference type="GO" id="GO:0043171">
    <property type="term" value="P:peptide catabolic process"/>
    <property type="evidence" value="ECO:0007669"/>
    <property type="project" value="TreeGrafter"/>
</dbReference>
<dbReference type="PRINTS" id="PR00756">
    <property type="entry name" value="ALADIPTASE"/>
</dbReference>
<dbReference type="GO" id="GO:0005886">
    <property type="term" value="C:plasma membrane"/>
    <property type="evidence" value="ECO:0007669"/>
    <property type="project" value="UniProtKB-SubCell"/>
</dbReference>
<evidence type="ECO:0000256" key="4">
    <source>
        <dbReference type="ARBA" id="ARBA00022622"/>
    </source>
</evidence>
<evidence type="ECO:0000256" key="14">
    <source>
        <dbReference type="PIRSR" id="PIRSR634016-1"/>
    </source>
</evidence>
<sequence>MSSSMFGAFWLLCSLLLIICVTNAADYRLDGSVVPTHYNLTIGVLRNSAEPTVFDGEVSITLRVVGTLEVPQIILHADTLDITACWLLDAAGVQLEAIDISRLNYEAATQQVKVPLTQAMQPGKNYTLGFTYTGHIRTDMAGLFSASYVERDSNVTKWLALTQMQRINARLVLPCFDEPAMKAHFQLQIVRPDGYRSIANTKLKETTAISQDRFVDHFEESPVMSTYLLAFMVANYSARGNESEFAVLTRPEFYNNTEFSYHVGQQVVSAYEELFQSPYAELGNDVLQYASSPRFPHNGMENWGLIIYSDAVLIQEPGYSDDWSDKEFAIRIIAHETSHMWFGDSVTFSWWSYFWLNEAFARYFEYFMAHQLYPEYHLDEQFVVRQMQLIFGTDARNSTQPMTSPESEIQTPSQIAYKFSGIAYAKGACIVRMWRNLMGAQNFDTAIRNYLQQYHLTNTVPYNLFYHLFEHWPKNQDVDLVDFFTDYTDQVGYPMLIVKALQGNKVVTVEQSRFLLNKDDGSNATLLYTVPITFTTNLERNFYNLTPYKYLHKTVNVLWLNFDNQIEWILLNLRQSNYQRVFYDATLREGLRLAISATNHSGIPVENRAQIIDDLFNFALVQYVDYADVFRFLEYLAQEVEYVPWYAVYENLNTVAKRLTPEQLPDFRIYLSNITATVFEKLGVAWNAQDTPLDVANRNKLIKWLCRYQVSNCRPKVNVQFVTSEEVPSPDYRETFYCAASSADYNAYTMVWGQYKLENRTSEKNMLWSAISCTRQYETHYHKMIISGPESIEQKKIAIARMYEENPDLVQPIFEMITENIVLLAYDFQSWADTAEVINDMAEYFTTREQQQLLKEFYYSNHQLFGESEELLAKSLVTVENNLNWAHNNLQNLVEYLADRNGSACLEATSLVVLLLLAVGSPLLAWRL</sequence>
<gene>
    <name evidence="22" type="primary">Dyak\GE10239</name>
    <name evidence="22" type="synonym">dyak_GLEANR_10181</name>
    <name evidence="22" type="synonym">GE10239</name>
    <name evidence="22" type="ORF">Dyak_GE10239</name>
</gene>